<evidence type="ECO:0000313" key="2">
    <source>
        <dbReference type="Proteomes" id="UP000696485"/>
    </source>
</evidence>
<sequence>MPGCTHVVGKHDICACALKAAVPQTGVVCIGSPSIPSPSPSEWARNHRKTRSLTLSAPASANMTTIEYDLTLVETLRELHVKHAVYLDLPLAPNPSRHWLFDMFKRNRFLEKLTLYGPGNPGSAHAPILQFKMSNYFSLGGGSRAVLDLSIQSLTLRRFILSDTELNNLLTLCPKLTRLELERVDLVTESHKLLPYNGLQEIVLVQTTPTPWLIQVLAGVHTLVLKGDVDPPAGDEARGTRWRISRNGFEKLVLGMPLLLTVKTDRVNFREEDLRTARGAMHPRVLQVFKTTDINLIGYFPKAVVEPYKY</sequence>
<organism evidence="1 2">
    <name type="scientific">Podila minutissima</name>
    <dbReference type="NCBI Taxonomy" id="64525"/>
    <lineage>
        <taxon>Eukaryota</taxon>
        <taxon>Fungi</taxon>
        <taxon>Fungi incertae sedis</taxon>
        <taxon>Mucoromycota</taxon>
        <taxon>Mortierellomycotina</taxon>
        <taxon>Mortierellomycetes</taxon>
        <taxon>Mortierellales</taxon>
        <taxon>Mortierellaceae</taxon>
        <taxon>Podila</taxon>
    </lineage>
</organism>
<gene>
    <name evidence="1" type="ORF">BG006_002578</name>
</gene>
<dbReference type="AlphaFoldDB" id="A0A9P5SMY5"/>
<reference evidence="1" key="1">
    <citation type="journal article" date="2020" name="Fungal Divers.">
        <title>Resolving the Mortierellaceae phylogeny through synthesis of multi-gene phylogenetics and phylogenomics.</title>
        <authorList>
            <person name="Vandepol N."/>
            <person name="Liber J."/>
            <person name="Desiro A."/>
            <person name="Na H."/>
            <person name="Kennedy M."/>
            <person name="Barry K."/>
            <person name="Grigoriev I.V."/>
            <person name="Miller A.N."/>
            <person name="O'Donnell K."/>
            <person name="Stajich J.E."/>
            <person name="Bonito G."/>
        </authorList>
    </citation>
    <scope>NUCLEOTIDE SEQUENCE</scope>
    <source>
        <strain evidence="1">NVP1</strain>
    </source>
</reference>
<name>A0A9P5SMY5_9FUNG</name>
<accession>A0A9P5SMY5</accession>
<protein>
    <submittedName>
        <fullName evidence="1">Uncharacterized protein</fullName>
    </submittedName>
</protein>
<evidence type="ECO:0000313" key="1">
    <source>
        <dbReference type="EMBL" id="KAF9334204.1"/>
    </source>
</evidence>
<comment type="caution">
    <text evidence="1">The sequence shown here is derived from an EMBL/GenBank/DDBJ whole genome shotgun (WGS) entry which is preliminary data.</text>
</comment>
<proteinExistence type="predicted"/>
<dbReference type="EMBL" id="JAAAUY010000161">
    <property type="protein sequence ID" value="KAF9334204.1"/>
    <property type="molecule type" value="Genomic_DNA"/>
</dbReference>
<dbReference type="Proteomes" id="UP000696485">
    <property type="component" value="Unassembled WGS sequence"/>
</dbReference>
<dbReference type="SUPFAM" id="SSF52047">
    <property type="entry name" value="RNI-like"/>
    <property type="match status" value="1"/>
</dbReference>
<keyword evidence="2" id="KW-1185">Reference proteome</keyword>